<protein>
    <submittedName>
        <fullName evidence="1">Uncharacterized protein</fullName>
    </submittedName>
</protein>
<evidence type="ECO:0000313" key="1">
    <source>
        <dbReference type="EMBL" id="KAE7998592.1"/>
    </source>
</evidence>
<organism evidence="1 2">
    <name type="scientific">Carpinus fangiana</name>
    <dbReference type="NCBI Taxonomy" id="176857"/>
    <lineage>
        <taxon>Eukaryota</taxon>
        <taxon>Viridiplantae</taxon>
        <taxon>Streptophyta</taxon>
        <taxon>Embryophyta</taxon>
        <taxon>Tracheophyta</taxon>
        <taxon>Spermatophyta</taxon>
        <taxon>Magnoliopsida</taxon>
        <taxon>eudicotyledons</taxon>
        <taxon>Gunneridae</taxon>
        <taxon>Pentapetalae</taxon>
        <taxon>rosids</taxon>
        <taxon>fabids</taxon>
        <taxon>Fagales</taxon>
        <taxon>Betulaceae</taxon>
        <taxon>Carpinus</taxon>
    </lineage>
</organism>
<reference evidence="1 2" key="1">
    <citation type="submission" date="2019-06" db="EMBL/GenBank/DDBJ databases">
        <title>A chromosomal-level reference genome of Carpinus fangiana (Coryloideae, Betulaceae).</title>
        <authorList>
            <person name="Yang X."/>
            <person name="Wang Z."/>
            <person name="Zhang L."/>
            <person name="Hao G."/>
            <person name="Liu J."/>
            <person name="Yang Y."/>
        </authorList>
    </citation>
    <scope>NUCLEOTIDE SEQUENCE [LARGE SCALE GENOMIC DNA]</scope>
    <source>
        <strain evidence="1">Cfa_2016G</strain>
        <tissue evidence="1">Leaf</tissue>
    </source>
</reference>
<accession>A0A5N6QGY3</accession>
<evidence type="ECO:0000313" key="2">
    <source>
        <dbReference type="Proteomes" id="UP000327013"/>
    </source>
</evidence>
<dbReference type="AlphaFoldDB" id="A0A5N6QGY3"/>
<name>A0A5N6QGY3_9ROSI</name>
<keyword evidence="2" id="KW-1185">Reference proteome</keyword>
<proteinExistence type="predicted"/>
<dbReference type="Proteomes" id="UP000327013">
    <property type="component" value="Chromosome 1"/>
</dbReference>
<sequence>MHRRHQHALTTVSICLSPSTHLISQTLSPSLSHSPRRTHRESETIAIQPILAVQPVTPCCGSGFWGKKPDLFSHGLFAANRALPSSLPASWFPFSASRSLIRPPLARTCCVLRRRRAHTALADSKPSPSKSGKKALRRELQATEKSPLELVEQCFRT</sequence>
<gene>
    <name evidence="1" type="ORF">FH972_003123</name>
</gene>
<dbReference type="EMBL" id="CM017321">
    <property type="protein sequence ID" value="KAE7998592.1"/>
    <property type="molecule type" value="Genomic_DNA"/>
</dbReference>